<dbReference type="Pfam" id="PF04545">
    <property type="entry name" value="Sigma70_r4"/>
    <property type="match status" value="1"/>
</dbReference>
<dbReference type="InterPro" id="IPR018384">
    <property type="entry name" value="Tfx_DNA-bd_euryarc"/>
</dbReference>
<evidence type="ECO:0000256" key="3">
    <source>
        <dbReference type="ARBA" id="ARBA00023163"/>
    </source>
</evidence>
<dbReference type="AlphaFoldDB" id="A0A7K4AIG5"/>
<dbReference type="Pfam" id="PF14601">
    <property type="entry name" value="TFX_C"/>
    <property type="match status" value="1"/>
</dbReference>
<reference evidence="6 7" key="1">
    <citation type="journal article" date="2020" name="Biotechnol. Biofuels">
        <title>New insights from the biogas microbiome by comprehensive genome-resolved metagenomics of nearly 1600 species originating from multiple anaerobic digesters.</title>
        <authorList>
            <person name="Campanaro S."/>
            <person name="Treu L."/>
            <person name="Rodriguez-R L.M."/>
            <person name="Kovalovszki A."/>
            <person name="Ziels R.M."/>
            <person name="Maus I."/>
            <person name="Zhu X."/>
            <person name="Kougias P.G."/>
            <person name="Basile A."/>
            <person name="Luo G."/>
            <person name="Schluter A."/>
            <person name="Konstantinidis K.T."/>
            <person name="Angelidaki I."/>
        </authorList>
    </citation>
    <scope>NUCLEOTIDE SEQUENCE [LARGE SCALE GENOMIC DNA]</scope>
    <source>
        <strain evidence="6">AS27yjCOA_157</strain>
    </source>
</reference>
<evidence type="ECO:0000259" key="5">
    <source>
        <dbReference type="Pfam" id="PF14601"/>
    </source>
</evidence>
<dbReference type="InterPro" id="IPR007630">
    <property type="entry name" value="RNA_pol_sigma70_r4"/>
</dbReference>
<evidence type="ECO:0000256" key="1">
    <source>
        <dbReference type="ARBA" id="ARBA00023015"/>
    </source>
</evidence>
<accession>A0A7K4AIG5</accession>
<sequence>MDDSERSDTEAEGSSYSFLTKRQLAVLQMRHQGLSQQDVADRLGTTRSNISILEKRAHKNIARAQRTVQQWMMIRAPISLFVKEGTDVFDIPRMIFAAADEMGIKLHVTSMDILVQLRRNEPRLFHKRVLGRDVRIYMKENGETMVEVAE</sequence>
<dbReference type="GO" id="GO:0006352">
    <property type="term" value="P:DNA-templated transcription initiation"/>
    <property type="evidence" value="ECO:0007669"/>
    <property type="project" value="InterPro"/>
</dbReference>
<dbReference type="GO" id="GO:0003700">
    <property type="term" value="F:DNA-binding transcription factor activity"/>
    <property type="evidence" value="ECO:0007669"/>
    <property type="project" value="InterPro"/>
</dbReference>
<dbReference type="NCBIfam" id="TIGR00721">
    <property type="entry name" value="tfx"/>
    <property type="match status" value="1"/>
</dbReference>
<dbReference type="RefSeq" id="WP_048133378.1">
    <property type="nucleotide sequence ID" value="NZ_JBCEYP010000189.1"/>
</dbReference>
<dbReference type="InterPro" id="IPR004645">
    <property type="entry name" value="Tfx_DNA-bd_arc"/>
</dbReference>
<proteinExistence type="predicted"/>
<dbReference type="NCBIfam" id="NF003056">
    <property type="entry name" value="PRK03975.1-4"/>
    <property type="match status" value="1"/>
</dbReference>
<dbReference type="InterPro" id="IPR036657">
    <property type="entry name" value="Tfx_DNA-bd_sf_arc"/>
</dbReference>
<dbReference type="NCBIfam" id="NF003055">
    <property type="entry name" value="PRK03975.1-2"/>
    <property type="match status" value="1"/>
</dbReference>
<dbReference type="Gene3D" id="3.30.1190.10">
    <property type="entry name" value="DNA-binding protein Tfx superfamily, archaea"/>
    <property type="match status" value="1"/>
</dbReference>
<feature type="domain" description="DNA binding protein Tfx C-terminal" evidence="5">
    <location>
        <begin position="64"/>
        <end position="146"/>
    </location>
</feature>
<dbReference type="Proteomes" id="UP000544742">
    <property type="component" value="Unassembled WGS sequence"/>
</dbReference>
<dbReference type="PIRSF" id="PIRSF004932">
    <property type="entry name" value="DNA_bind_Tfx"/>
    <property type="match status" value="1"/>
</dbReference>
<evidence type="ECO:0000313" key="6">
    <source>
        <dbReference type="EMBL" id="NLJ22780.1"/>
    </source>
</evidence>
<dbReference type="InterPro" id="IPR029291">
    <property type="entry name" value="Tfx_C"/>
</dbReference>
<evidence type="ECO:0000313" key="7">
    <source>
        <dbReference type="Proteomes" id="UP000544742"/>
    </source>
</evidence>
<protein>
    <submittedName>
        <fullName evidence="6">Tfx family DNA-binding protein</fullName>
    </submittedName>
</protein>
<feature type="domain" description="RNA polymerase sigma-70 region 4" evidence="4">
    <location>
        <begin position="19"/>
        <end position="60"/>
    </location>
</feature>
<evidence type="ECO:0000259" key="4">
    <source>
        <dbReference type="Pfam" id="PF04545"/>
    </source>
</evidence>
<name>A0A7K4AIG5_METSH</name>
<dbReference type="GO" id="GO:0003677">
    <property type="term" value="F:DNA binding"/>
    <property type="evidence" value="ECO:0007669"/>
    <property type="project" value="UniProtKB-KW"/>
</dbReference>
<evidence type="ECO:0000256" key="2">
    <source>
        <dbReference type="ARBA" id="ARBA00023125"/>
    </source>
</evidence>
<organism evidence="6 7">
    <name type="scientific">Methanothrix soehngenii</name>
    <name type="common">Methanosaeta concilii</name>
    <dbReference type="NCBI Taxonomy" id="2223"/>
    <lineage>
        <taxon>Archaea</taxon>
        <taxon>Methanobacteriati</taxon>
        <taxon>Methanobacteriota</taxon>
        <taxon>Stenosarchaea group</taxon>
        <taxon>Methanomicrobia</taxon>
        <taxon>Methanotrichales</taxon>
        <taxon>Methanotrichaceae</taxon>
        <taxon>Methanothrix</taxon>
    </lineage>
</organism>
<dbReference type="SUPFAM" id="SSF89915">
    <property type="entry name" value="DNA-binding protein Tfx"/>
    <property type="match status" value="1"/>
</dbReference>
<gene>
    <name evidence="6" type="ORF">GX426_06690</name>
</gene>
<keyword evidence="1" id="KW-0805">Transcription regulation</keyword>
<keyword evidence="2 6" id="KW-0238">DNA-binding</keyword>
<dbReference type="EMBL" id="JAAYUN010000112">
    <property type="protein sequence ID" value="NLJ22780.1"/>
    <property type="molecule type" value="Genomic_DNA"/>
</dbReference>
<comment type="caution">
    <text evidence="6">The sequence shown here is derived from an EMBL/GenBank/DDBJ whole genome shotgun (WGS) entry which is preliminary data.</text>
</comment>
<keyword evidence="3" id="KW-0804">Transcription</keyword>